<evidence type="ECO:0000256" key="1">
    <source>
        <dbReference type="SAM" id="Phobius"/>
    </source>
</evidence>
<feature type="transmembrane region" description="Helical" evidence="1">
    <location>
        <begin position="115"/>
        <end position="137"/>
    </location>
</feature>
<feature type="transmembrane region" description="Helical" evidence="1">
    <location>
        <begin position="187"/>
        <end position="206"/>
    </location>
</feature>
<feature type="transmembrane region" description="Helical" evidence="1">
    <location>
        <begin position="157"/>
        <end position="175"/>
    </location>
</feature>
<comment type="caution">
    <text evidence="2">The sequence shown here is derived from an EMBL/GenBank/DDBJ whole genome shotgun (WGS) entry which is preliminary data.</text>
</comment>
<feature type="transmembrane region" description="Helical" evidence="1">
    <location>
        <begin position="54"/>
        <end position="74"/>
    </location>
</feature>
<keyword evidence="1" id="KW-1133">Transmembrane helix</keyword>
<feature type="transmembrane region" description="Helical" evidence="1">
    <location>
        <begin position="320"/>
        <end position="349"/>
    </location>
</feature>
<evidence type="ECO:0000313" key="2">
    <source>
        <dbReference type="EMBL" id="GGD34602.1"/>
    </source>
</evidence>
<name>A0A916Y8F6_9FLAO</name>
<dbReference type="EMBL" id="BMFG01000012">
    <property type="protein sequence ID" value="GGD34602.1"/>
    <property type="molecule type" value="Genomic_DNA"/>
</dbReference>
<keyword evidence="1" id="KW-0812">Transmembrane</keyword>
<feature type="transmembrane region" description="Helical" evidence="1">
    <location>
        <begin position="80"/>
        <end position="100"/>
    </location>
</feature>
<reference evidence="2" key="1">
    <citation type="journal article" date="2014" name="Int. J. Syst. Evol. Microbiol.">
        <title>Complete genome sequence of Corynebacterium casei LMG S-19264T (=DSM 44701T), isolated from a smear-ripened cheese.</title>
        <authorList>
            <consortium name="US DOE Joint Genome Institute (JGI-PGF)"/>
            <person name="Walter F."/>
            <person name="Albersmeier A."/>
            <person name="Kalinowski J."/>
            <person name="Ruckert C."/>
        </authorList>
    </citation>
    <scope>NUCLEOTIDE SEQUENCE</scope>
    <source>
        <strain evidence="2">CGMCC 1.12506</strain>
    </source>
</reference>
<protein>
    <submittedName>
        <fullName evidence="2">Uncharacterized protein</fullName>
    </submittedName>
</protein>
<keyword evidence="1" id="KW-0472">Membrane</keyword>
<feature type="transmembrane region" description="Helical" evidence="1">
    <location>
        <begin position="212"/>
        <end position="239"/>
    </location>
</feature>
<keyword evidence="3" id="KW-1185">Reference proteome</keyword>
<dbReference type="AlphaFoldDB" id="A0A916Y8F6"/>
<evidence type="ECO:0000313" key="3">
    <source>
        <dbReference type="Proteomes" id="UP000625735"/>
    </source>
</evidence>
<accession>A0A916Y8F6</accession>
<organism evidence="2 3">
    <name type="scientific">Flavobacterium orientale</name>
    <dbReference type="NCBI Taxonomy" id="1756020"/>
    <lineage>
        <taxon>Bacteria</taxon>
        <taxon>Pseudomonadati</taxon>
        <taxon>Bacteroidota</taxon>
        <taxon>Flavobacteriia</taxon>
        <taxon>Flavobacteriales</taxon>
        <taxon>Flavobacteriaceae</taxon>
        <taxon>Flavobacterium</taxon>
    </lineage>
</organism>
<sequence length="378" mass="43824">MRYKIAFELPFLAQKNLQHAHSHFAFSGWVTQLLMVLMVRYLSQYTSETKIKKYNHLFWVNIIVAYSMLISFVIQGYGFVSILFSTLSIFVFVWFALWFYQDAKEIPSHSLSKKWFLLSLFFGVLSSLGTFALAYMMATKNVPQDWYLSSIYFYLHFQYNGWFWFACTGLFVSLLQPTLKLTRDNTFAYRLFAWSCLPAYLLSVLWMQLPVWVYGLAVLAALVQVYAWWKLAWASLAVFKTNPTITPFLKIVFQGIAFCVTLKLLLQLGSVFPVVSQLAFGFRPIVIAYMHLVLLAIISGFLLAYLYTNHLIYRSVKTQFFLFIFSIGIFLNELLLALQGIFSFAYVLIPYANELLFIVAIILVTGILGIVYFNHKKI</sequence>
<feature type="transmembrane region" description="Helical" evidence="1">
    <location>
        <begin position="355"/>
        <end position="373"/>
    </location>
</feature>
<feature type="transmembrane region" description="Helical" evidence="1">
    <location>
        <begin position="287"/>
        <end position="308"/>
    </location>
</feature>
<reference evidence="2" key="2">
    <citation type="submission" date="2020-09" db="EMBL/GenBank/DDBJ databases">
        <authorList>
            <person name="Sun Q."/>
            <person name="Zhou Y."/>
        </authorList>
    </citation>
    <scope>NUCLEOTIDE SEQUENCE</scope>
    <source>
        <strain evidence="2">CGMCC 1.12506</strain>
    </source>
</reference>
<proteinExistence type="predicted"/>
<gene>
    <name evidence="2" type="ORF">GCM10011343_25620</name>
</gene>
<feature type="transmembrane region" description="Helical" evidence="1">
    <location>
        <begin position="20"/>
        <end position="42"/>
    </location>
</feature>
<dbReference type="Proteomes" id="UP000625735">
    <property type="component" value="Unassembled WGS sequence"/>
</dbReference>
<feature type="transmembrane region" description="Helical" evidence="1">
    <location>
        <begin position="251"/>
        <end position="275"/>
    </location>
</feature>